<dbReference type="AlphaFoldDB" id="A0A6C0CXT1"/>
<proteinExistence type="predicted"/>
<feature type="compositionally biased region" description="Low complexity" evidence="1">
    <location>
        <begin position="394"/>
        <end position="408"/>
    </location>
</feature>
<evidence type="ECO:0000313" key="2">
    <source>
        <dbReference type="EMBL" id="QHT09646.1"/>
    </source>
</evidence>
<name>A0A6C0CXT1_9ZZZZ</name>
<reference evidence="2" key="1">
    <citation type="journal article" date="2020" name="Nature">
        <title>Giant virus diversity and host interactions through global metagenomics.</title>
        <authorList>
            <person name="Schulz F."/>
            <person name="Roux S."/>
            <person name="Paez-Espino D."/>
            <person name="Jungbluth S."/>
            <person name="Walsh D.A."/>
            <person name="Denef V.J."/>
            <person name="McMahon K.D."/>
            <person name="Konstantinidis K.T."/>
            <person name="Eloe-Fadrosh E.A."/>
            <person name="Kyrpides N.C."/>
            <person name="Woyke T."/>
        </authorList>
    </citation>
    <scope>NUCLEOTIDE SEQUENCE</scope>
    <source>
        <strain evidence="2">GVMAG-M-3300023174-102</strain>
    </source>
</reference>
<protein>
    <submittedName>
        <fullName evidence="2">Uncharacterized protein</fullName>
    </submittedName>
</protein>
<dbReference type="EMBL" id="MN739513">
    <property type="protein sequence ID" value="QHT09646.1"/>
    <property type="molecule type" value="Genomic_DNA"/>
</dbReference>
<organism evidence="2">
    <name type="scientific">viral metagenome</name>
    <dbReference type="NCBI Taxonomy" id="1070528"/>
    <lineage>
        <taxon>unclassified sequences</taxon>
        <taxon>metagenomes</taxon>
        <taxon>organismal metagenomes</taxon>
    </lineage>
</organism>
<evidence type="ECO:0000256" key="1">
    <source>
        <dbReference type="SAM" id="MobiDB-lite"/>
    </source>
</evidence>
<sequence length="415" mass="49380">MSNMTENMSSEYEFSREKIEKLNNVKMVDKDEETGLELFCYTKCEASDSYLTKQCRGVVFNGNDIVMKAFPYTLEYTTDNTTIIEKTIDNMFNDCLIYDSHEGALVRLFYFSNKWFISTHRKLNAFRSKWASKESFGTLFKQALVSEVENNEKLRTALPSGDENILERFYSILDPTKQYMFLILNSPENRIVCIPPSRPTLYHVGTFINDKITMTEDIYIPYSKKHNFKSLEEMYNYVDTMDYHYSQGVILFLPNNTQFKVLNKNYYELFNARGNEPSIKYRYLQVRMDSKYNNMLYYLYPNMINVFEEYENHIYNIAKNIYKAYVERYIKKEYVSVSQEQFNVIKECHNWHCENRKENRITLEKIISVLNTQLPVRINHMIRQHISQKKTEMTTESTEITTNTESVEMSTEMTN</sequence>
<accession>A0A6C0CXT1</accession>
<feature type="region of interest" description="Disordered" evidence="1">
    <location>
        <begin position="387"/>
        <end position="415"/>
    </location>
</feature>